<comment type="caution">
    <text evidence="6">The sequence shown here is derived from an EMBL/GenBank/DDBJ whole genome shotgun (WGS) entry which is preliminary data.</text>
</comment>
<gene>
    <name evidence="6" type="ORF">PHYPSEUDO_000259</name>
</gene>
<organism evidence="6 7">
    <name type="scientific">Phytophthora pseudosyringae</name>
    <dbReference type="NCBI Taxonomy" id="221518"/>
    <lineage>
        <taxon>Eukaryota</taxon>
        <taxon>Sar</taxon>
        <taxon>Stramenopiles</taxon>
        <taxon>Oomycota</taxon>
        <taxon>Peronosporomycetes</taxon>
        <taxon>Peronosporales</taxon>
        <taxon>Peronosporaceae</taxon>
        <taxon>Phytophthora</taxon>
    </lineage>
</organism>
<keyword evidence="4" id="KW-0175">Coiled coil</keyword>
<evidence type="ECO:0000256" key="3">
    <source>
        <dbReference type="ARBA" id="ARBA00022691"/>
    </source>
</evidence>
<evidence type="ECO:0000256" key="1">
    <source>
        <dbReference type="ARBA" id="ARBA00022603"/>
    </source>
</evidence>
<feature type="region of interest" description="Disordered" evidence="5">
    <location>
        <begin position="191"/>
        <end position="214"/>
    </location>
</feature>
<dbReference type="GO" id="GO:0032259">
    <property type="term" value="P:methylation"/>
    <property type="evidence" value="ECO:0007669"/>
    <property type="project" value="UniProtKB-KW"/>
</dbReference>
<evidence type="ECO:0008006" key="8">
    <source>
        <dbReference type="Google" id="ProtNLM"/>
    </source>
</evidence>
<evidence type="ECO:0000313" key="7">
    <source>
        <dbReference type="Proteomes" id="UP000694044"/>
    </source>
</evidence>
<keyword evidence="1" id="KW-0489">Methyltransferase</keyword>
<feature type="region of interest" description="Disordered" evidence="5">
    <location>
        <begin position="523"/>
        <end position="547"/>
    </location>
</feature>
<evidence type="ECO:0000313" key="6">
    <source>
        <dbReference type="EMBL" id="KAG7386430.1"/>
    </source>
</evidence>
<accession>A0A8T1W2J6</accession>
<dbReference type="PANTHER" id="PTHR13610:SF11">
    <property type="entry name" value="METHYLTRANSFERASE DOMAIN-CONTAINING PROTEIN"/>
    <property type="match status" value="1"/>
</dbReference>
<dbReference type="InterPro" id="IPR026170">
    <property type="entry name" value="FAM173A/B"/>
</dbReference>
<feature type="region of interest" description="Disordered" evidence="5">
    <location>
        <begin position="46"/>
        <end position="73"/>
    </location>
</feature>
<keyword evidence="2" id="KW-0808">Transferase</keyword>
<keyword evidence="7" id="KW-1185">Reference proteome</keyword>
<sequence length="547" mass="61119">MSSEDELLPAPTEVLAAFEPFVQWLLSASVDDLTCLPEEVFSGFKAAGDVDDGSEDEPNAKSSDSAQREDRPSFENACKARIALAEAEGELEAAWDQLSCARREWGTLDEKLLALQDERDENHEHISLLERRIIKLLQDRDLAIAETYTTEKQIQDAEFFKEKQQKRRHQQEEEQRKARVASALRKLLLRRSSEESGNSSGGESPTASATPKYTEKDVRRLNKELADSKVAAAVAKAERDERRHAMRRAERRCVELKLALAQASAEEDDLQVSLQQLTRARRSSVDHLQQISLFSAAALPLQPPPAPSAGQRASTGLAKVFVHKGPISGTKFVVVEKATMEEPKPVHFGDESDEEEQNPGAFMWIEGDSLAPPCQSDRAVVSKIVEIARVTPDDVLFDLGCGDGRICIEAAKRFGARARGVEIEEFLIKRFRELIVANDLQQLVSVSHGDLLEEDLSEATVIVTYLLPEALDQLTPKFTELLSQTDKDVRIICNTWGIRGLTPDERHDTGPYDNVPLFVYRSRGRSSASKEEDQEEMEEEEVEPKQS</sequence>
<dbReference type="Proteomes" id="UP000694044">
    <property type="component" value="Unassembled WGS sequence"/>
</dbReference>
<evidence type="ECO:0000256" key="2">
    <source>
        <dbReference type="ARBA" id="ARBA00022679"/>
    </source>
</evidence>
<feature type="coiled-coil region" evidence="4">
    <location>
        <begin position="218"/>
        <end position="280"/>
    </location>
</feature>
<keyword evidence="3" id="KW-0949">S-adenosyl-L-methionine</keyword>
<proteinExistence type="predicted"/>
<name>A0A8T1W2J6_9STRA</name>
<dbReference type="GO" id="GO:0005739">
    <property type="term" value="C:mitochondrion"/>
    <property type="evidence" value="ECO:0007669"/>
    <property type="project" value="TreeGrafter"/>
</dbReference>
<feature type="compositionally biased region" description="Acidic residues" evidence="5">
    <location>
        <begin position="532"/>
        <end position="547"/>
    </location>
</feature>
<reference evidence="6" key="1">
    <citation type="submission" date="2021-02" db="EMBL/GenBank/DDBJ databases">
        <authorList>
            <person name="Palmer J.M."/>
        </authorList>
    </citation>
    <scope>NUCLEOTIDE SEQUENCE</scope>
    <source>
        <strain evidence="6">SCRP734</strain>
    </source>
</reference>
<dbReference type="GO" id="GO:1905706">
    <property type="term" value="P:regulation of mitochondrial ATP synthesis coupled proton transport"/>
    <property type="evidence" value="ECO:0007669"/>
    <property type="project" value="TreeGrafter"/>
</dbReference>
<protein>
    <recommendedName>
        <fullName evidence="8">Methyltransferase domain-containing protein</fullName>
    </recommendedName>
</protein>
<evidence type="ECO:0000256" key="4">
    <source>
        <dbReference type="SAM" id="Coils"/>
    </source>
</evidence>
<dbReference type="Pfam" id="PF06325">
    <property type="entry name" value="PrmA"/>
    <property type="match status" value="1"/>
</dbReference>
<dbReference type="OrthoDB" id="66144at2759"/>
<dbReference type="AlphaFoldDB" id="A0A8T1W2J6"/>
<dbReference type="EMBL" id="JAGDFM010000100">
    <property type="protein sequence ID" value="KAG7386430.1"/>
    <property type="molecule type" value="Genomic_DNA"/>
</dbReference>
<evidence type="ECO:0000256" key="5">
    <source>
        <dbReference type="SAM" id="MobiDB-lite"/>
    </source>
</evidence>
<dbReference type="GO" id="GO:0016279">
    <property type="term" value="F:protein-lysine N-methyltransferase activity"/>
    <property type="evidence" value="ECO:0007669"/>
    <property type="project" value="InterPro"/>
</dbReference>
<dbReference type="CDD" id="cd02440">
    <property type="entry name" value="AdoMet_MTases"/>
    <property type="match status" value="1"/>
</dbReference>
<dbReference type="PANTHER" id="PTHR13610">
    <property type="entry name" value="METHYLTRANSFERASE DOMAIN-CONTAINING PROTEIN"/>
    <property type="match status" value="1"/>
</dbReference>
<feature type="compositionally biased region" description="Low complexity" evidence="5">
    <location>
        <begin position="195"/>
        <end position="204"/>
    </location>
</feature>